<organism evidence="2 3">
    <name type="scientific">Engystomops pustulosus</name>
    <name type="common">Tungara frog</name>
    <name type="synonym">Physalaemus pustulosus</name>
    <dbReference type="NCBI Taxonomy" id="76066"/>
    <lineage>
        <taxon>Eukaryota</taxon>
        <taxon>Metazoa</taxon>
        <taxon>Chordata</taxon>
        <taxon>Craniata</taxon>
        <taxon>Vertebrata</taxon>
        <taxon>Euteleostomi</taxon>
        <taxon>Amphibia</taxon>
        <taxon>Batrachia</taxon>
        <taxon>Anura</taxon>
        <taxon>Neobatrachia</taxon>
        <taxon>Hyloidea</taxon>
        <taxon>Leptodactylidae</taxon>
        <taxon>Leiuperinae</taxon>
        <taxon>Engystomops</taxon>
    </lineage>
</organism>
<dbReference type="AlphaFoldDB" id="A0AAV6YJW6"/>
<feature type="region of interest" description="Disordered" evidence="1">
    <location>
        <begin position="42"/>
        <end position="70"/>
    </location>
</feature>
<evidence type="ECO:0000313" key="3">
    <source>
        <dbReference type="Proteomes" id="UP000824782"/>
    </source>
</evidence>
<accession>A0AAV6YJW6</accession>
<keyword evidence="3" id="KW-1185">Reference proteome</keyword>
<dbReference type="Proteomes" id="UP000824782">
    <property type="component" value="Unassembled WGS sequence"/>
</dbReference>
<evidence type="ECO:0000256" key="1">
    <source>
        <dbReference type="SAM" id="MobiDB-lite"/>
    </source>
</evidence>
<protein>
    <submittedName>
        <fullName evidence="2">Uncharacterized protein</fullName>
    </submittedName>
</protein>
<gene>
    <name evidence="2" type="ORF">GDO81_024843</name>
</gene>
<proteinExistence type="predicted"/>
<evidence type="ECO:0000313" key="2">
    <source>
        <dbReference type="EMBL" id="KAG8537241.1"/>
    </source>
</evidence>
<comment type="caution">
    <text evidence="2">The sequence shown here is derived from an EMBL/GenBank/DDBJ whole genome shotgun (WGS) entry which is preliminary data.</text>
</comment>
<name>A0AAV6YJW6_ENGPU</name>
<sequence length="70" mass="7571">MIPKIHLLPEILLHSSLNRESLPPTGPLASLLTGTFTGILRPGKHESLRPPRGSPPLFLVSGSLRRSKSP</sequence>
<reference evidence="2" key="1">
    <citation type="thesis" date="2020" institute="ProQuest LLC" country="789 East Eisenhower Parkway, Ann Arbor, MI, USA">
        <title>Comparative Genomics and Chromosome Evolution.</title>
        <authorList>
            <person name="Mudd A.B."/>
        </authorList>
    </citation>
    <scope>NUCLEOTIDE SEQUENCE</scope>
    <source>
        <strain evidence="2">237g6f4</strain>
        <tissue evidence="2">Blood</tissue>
    </source>
</reference>
<dbReference type="EMBL" id="WNYA01032129">
    <property type="protein sequence ID" value="KAG8537241.1"/>
    <property type="molecule type" value="Genomic_DNA"/>
</dbReference>